<dbReference type="GO" id="GO:0005975">
    <property type="term" value="P:carbohydrate metabolic process"/>
    <property type="evidence" value="ECO:0007669"/>
    <property type="project" value="UniProtKB-UniRule"/>
</dbReference>
<evidence type="ECO:0000313" key="9">
    <source>
        <dbReference type="EMBL" id="WGZ89758.1"/>
    </source>
</evidence>
<organism evidence="9">
    <name type="scientific">Candidatus Thiocaldithrix dubininis</name>
    <dbReference type="NCBI Taxonomy" id="3080823"/>
    <lineage>
        <taxon>Bacteria</taxon>
        <taxon>Pseudomonadati</taxon>
        <taxon>Pseudomonadota</taxon>
        <taxon>Gammaproteobacteria</taxon>
        <taxon>Thiotrichales</taxon>
        <taxon>Thiotrichaceae</taxon>
        <taxon>Candidatus Thiocaldithrix</taxon>
    </lineage>
</organism>
<dbReference type="GO" id="GO:0006098">
    <property type="term" value="P:pentose-phosphate shunt"/>
    <property type="evidence" value="ECO:0007669"/>
    <property type="project" value="InterPro"/>
</dbReference>
<evidence type="ECO:0000256" key="7">
    <source>
        <dbReference type="RuleBase" id="RU365095"/>
    </source>
</evidence>
<dbReference type="InterPro" id="IPR037171">
    <property type="entry name" value="NagB/RpiA_transferase-like"/>
</dbReference>
<comment type="similarity">
    <text evidence="4 7">Belongs to the glucosamine/galactosamine-6-phosphate isomerase family. 6-phosphogluconolactonase subfamily.</text>
</comment>
<evidence type="ECO:0000256" key="5">
    <source>
        <dbReference type="ARBA" id="ARBA00013198"/>
    </source>
</evidence>
<proteinExistence type="inferred from homology"/>
<dbReference type="CDD" id="cd01400">
    <property type="entry name" value="6PGL"/>
    <property type="match status" value="1"/>
</dbReference>
<reference evidence="9" key="1">
    <citation type="journal article" date="2023" name="Int. J. Mol. Sci.">
        <title>Metagenomics Revealed a New Genus 'Candidatus Thiocaldithrix dubininis' gen. nov., sp. nov. and a New Species 'Candidatus Thiothrix putei' sp. nov. in the Family Thiotrichaceae, Some Members of Which Have Traits of Both Na+- and H+-Motive Energetics.</title>
        <authorList>
            <person name="Ravin N.V."/>
            <person name="Muntyan M.S."/>
            <person name="Smolyakov D.D."/>
            <person name="Rudenko T.S."/>
            <person name="Beletsky A.V."/>
            <person name="Mardanov A.V."/>
            <person name="Grabovich M.Y."/>
        </authorList>
    </citation>
    <scope>NUCLEOTIDE SEQUENCE</scope>
    <source>
        <strain evidence="9">GKL-01</strain>
    </source>
</reference>
<sequence>MLLYDYKNSDAQAAGLAALVSMQLSDAIDSKGKASLAVPGGRTPGIFMQQLSRKVLPWDKVCVTLTDERLVPETHERSNTRLLKQVLLKNNASQAKFVPLYDPAVSNNFDMNLMNANVALERMYPLDICVLGMGEDGHIASLFPKGDQLDIGLDPEYSDLVIAMKAPNAPEPRLTLTARAILSASEIHLLIQGVEKMAVLRAAQMPGSAQDLPVRLLLQHADHRLNVHFSP</sequence>
<evidence type="ECO:0000256" key="2">
    <source>
        <dbReference type="ARBA" id="ARBA00002681"/>
    </source>
</evidence>
<comment type="catalytic activity">
    <reaction evidence="1 7">
        <text>6-phospho-D-glucono-1,5-lactone + H2O = 6-phospho-D-gluconate + H(+)</text>
        <dbReference type="Rhea" id="RHEA:12556"/>
        <dbReference type="ChEBI" id="CHEBI:15377"/>
        <dbReference type="ChEBI" id="CHEBI:15378"/>
        <dbReference type="ChEBI" id="CHEBI:57955"/>
        <dbReference type="ChEBI" id="CHEBI:58759"/>
        <dbReference type="EC" id="3.1.1.31"/>
    </reaction>
</comment>
<dbReference type="Pfam" id="PF01182">
    <property type="entry name" value="Glucosamine_iso"/>
    <property type="match status" value="1"/>
</dbReference>
<name>A0AA95H528_9GAMM</name>
<comment type="pathway">
    <text evidence="3 7">Carbohydrate degradation; pentose phosphate pathway; D-ribulose 5-phosphate from D-glucose 6-phosphate (oxidative stage): step 2/3.</text>
</comment>
<dbReference type="AlphaFoldDB" id="A0AA95H528"/>
<evidence type="ECO:0000256" key="4">
    <source>
        <dbReference type="ARBA" id="ARBA00010662"/>
    </source>
</evidence>
<dbReference type="EC" id="3.1.1.31" evidence="5 7"/>
<evidence type="ECO:0000256" key="6">
    <source>
        <dbReference type="ARBA" id="ARBA00020337"/>
    </source>
</evidence>
<reference evidence="9" key="2">
    <citation type="submission" date="2023-04" db="EMBL/GenBank/DDBJ databases">
        <authorList>
            <person name="Beletskiy A.V."/>
            <person name="Mardanov A.V."/>
            <person name="Ravin N.V."/>
        </authorList>
    </citation>
    <scope>NUCLEOTIDE SEQUENCE</scope>
    <source>
        <strain evidence="9">GKL-01</strain>
    </source>
</reference>
<keyword evidence="7 9" id="KW-0378">Hydrolase</keyword>
<evidence type="ECO:0000259" key="8">
    <source>
        <dbReference type="Pfam" id="PF01182"/>
    </source>
</evidence>
<feature type="domain" description="Glucosamine/galactosamine-6-phosphate isomerase" evidence="8">
    <location>
        <begin position="8"/>
        <end position="219"/>
    </location>
</feature>
<dbReference type="PANTHER" id="PTHR11054:SF0">
    <property type="entry name" value="6-PHOSPHOGLUCONOLACTONASE"/>
    <property type="match status" value="1"/>
</dbReference>
<evidence type="ECO:0000256" key="3">
    <source>
        <dbReference type="ARBA" id="ARBA00004961"/>
    </source>
</evidence>
<dbReference type="Gene3D" id="3.40.50.1360">
    <property type="match status" value="1"/>
</dbReference>
<dbReference type="PANTHER" id="PTHR11054">
    <property type="entry name" value="6-PHOSPHOGLUCONOLACTONASE"/>
    <property type="match status" value="1"/>
</dbReference>
<comment type="function">
    <text evidence="2 7">Hydrolysis of 6-phosphogluconolactone to 6-phosphogluconate.</text>
</comment>
<dbReference type="InterPro" id="IPR005900">
    <property type="entry name" value="6-phosphogluconolactonase_DevB"/>
</dbReference>
<accession>A0AA95H528</accession>
<gene>
    <name evidence="7 9" type="primary">pgl</name>
    <name evidence="9" type="ORF">QJT80_09615</name>
</gene>
<dbReference type="NCBIfam" id="TIGR01198">
    <property type="entry name" value="pgl"/>
    <property type="match status" value="1"/>
</dbReference>
<dbReference type="InterPro" id="IPR006148">
    <property type="entry name" value="Glc/Gal-6P_isomerase"/>
</dbReference>
<evidence type="ECO:0000256" key="1">
    <source>
        <dbReference type="ARBA" id="ARBA00000832"/>
    </source>
</evidence>
<dbReference type="KEGG" id="tdu:QJT80_09615"/>
<protein>
    <recommendedName>
        <fullName evidence="6 7">6-phosphogluconolactonase</fullName>
        <shortName evidence="7">6PGL</shortName>
        <ecNumber evidence="5 7">3.1.1.31</ecNumber>
    </recommendedName>
</protein>
<dbReference type="Proteomes" id="UP001300672">
    <property type="component" value="Chromosome"/>
</dbReference>
<dbReference type="InterPro" id="IPR039104">
    <property type="entry name" value="6PGL"/>
</dbReference>
<dbReference type="GO" id="GO:0017057">
    <property type="term" value="F:6-phosphogluconolactonase activity"/>
    <property type="evidence" value="ECO:0007669"/>
    <property type="project" value="UniProtKB-UniRule"/>
</dbReference>
<dbReference type="EMBL" id="CP124755">
    <property type="protein sequence ID" value="WGZ89758.1"/>
    <property type="molecule type" value="Genomic_DNA"/>
</dbReference>
<dbReference type="SUPFAM" id="SSF100950">
    <property type="entry name" value="NagB/RpiA/CoA transferase-like"/>
    <property type="match status" value="1"/>
</dbReference>